<evidence type="ECO:0000313" key="3">
    <source>
        <dbReference type="EMBL" id="GBG25501.1"/>
    </source>
</evidence>
<evidence type="ECO:0000256" key="1">
    <source>
        <dbReference type="ARBA" id="ARBA00038097"/>
    </source>
</evidence>
<name>A0A2R5GBK0_9STRA</name>
<dbReference type="Gene3D" id="3.40.50.1820">
    <property type="entry name" value="alpha/beta hydrolase"/>
    <property type="match status" value="1"/>
</dbReference>
<feature type="domain" description="AB hydrolase-1" evidence="2">
    <location>
        <begin position="119"/>
        <end position="373"/>
    </location>
</feature>
<dbReference type="PANTHER" id="PTHR42886">
    <property type="entry name" value="RE40534P-RELATED"/>
    <property type="match status" value="1"/>
</dbReference>
<sequence length="404" mass="44685">MRAALARLGPVRQLLVREQRTRALASATAAVDLRPPRRRCGSIMGGSVSQERLNNVQDEVLARIAGHTRDVDGVPVAFERVRTVVGEDEGGAEVVHSIECHRVDSKATSNAMTATTNNKPIVMLHGYGAGSLLFANNMARIAQRTGRPVIAVDWLGCAGSGRPPWIAKNENEAIDWFIEPLERWREQRGIEKFDVVGHSLGAYLAAHYALRGGKNHIDKLVLASPFGLPARPEDINAQPRSFFFRTILWLWEQGANPHHLIRGSGFYGRRLVEGFFQNRFGSRTLGFKGLDENDEATNGLLVDYMYQISAAPASGEHALSTIMHPMAYAKRPLVDDLPKITGMDVMVVFGSRDWMARDLGSAEHALSQMNSPRNALRVIPGTHHVYLNEVFDDDVTAFFDGAKR</sequence>
<dbReference type="GO" id="GO:0006654">
    <property type="term" value="P:phosphatidic acid biosynthetic process"/>
    <property type="evidence" value="ECO:0007669"/>
    <property type="project" value="TreeGrafter"/>
</dbReference>
<proteinExistence type="inferred from homology"/>
<dbReference type="PANTHER" id="PTHR42886:SF29">
    <property type="entry name" value="PUMMELIG, ISOFORM A"/>
    <property type="match status" value="1"/>
</dbReference>
<reference evidence="3 4" key="1">
    <citation type="submission" date="2017-12" db="EMBL/GenBank/DDBJ databases">
        <title>Sequencing, de novo assembly and annotation of complete genome of a new Thraustochytrid species, strain FCC1311.</title>
        <authorList>
            <person name="Sedici K."/>
            <person name="Godart F."/>
            <person name="Aiese Cigliano R."/>
            <person name="Sanseverino W."/>
            <person name="Barakat M."/>
            <person name="Ortet P."/>
            <person name="Marechal E."/>
            <person name="Cagnac O."/>
            <person name="Amato A."/>
        </authorList>
    </citation>
    <scope>NUCLEOTIDE SEQUENCE [LARGE SCALE GENOMIC DNA]</scope>
</reference>
<dbReference type="AlphaFoldDB" id="A0A2R5GBK0"/>
<gene>
    <name evidence="3" type="ORF">FCC1311_058261</name>
</gene>
<accession>A0A2R5GBK0</accession>
<dbReference type="InterPro" id="IPR029058">
    <property type="entry name" value="AB_hydrolase_fold"/>
</dbReference>
<keyword evidence="4" id="KW-1185">Reference proteome</keyword>
<comment type="similarity">
    <text evidence="1">Belongs to the peptidase S33 family. ABHD4/ABHD5 subfamily.</text>
</comment>
<dbReference type="Pfam" id="PF00561">
    <property type="entry name" value="Abhydrolase_1"/>
    <property type="match status" value="1"/>
</dbReference>
<protein>
    <submittedName>
        <fullName evidence="3">1-acylglycerol-3-phosphate O-acyltransferase</fullName>
    </submittedName>
</protein>
<dbReference type="Proteomes" id="UP000241890">
    <property type="component" value="Unassembled WGS sequence"/>
</dbReference>
<dbReference type="InterPro" id="IPR000073">
    <property type="entry name" value="AB_hydrolase_1"/>
</dbReference>
<comment type="caution">
    <text evidence="3">The sequence shown here is derived from an EMBL/GenBank/DDBJ whole genome shotgun (WGS) entry which is preliminary data.</text>
</comment>
<dbReference type="GO" id="GO:0052689">
    <property type="term" value="F:carboxylic ester hydrolase activity"/>
    <property type="evidence" value="ECO:0007669"/>
    <property type="project" value="TreeGrafter"/>
</dbReference>
<keyword evidence="3" id="KW-0012">Acyltransferase</keyword>
<dbReference type="OrthoDB" id="7457040at2759"/>
<dbReference type="InParanoid" id="A0A2R5GBK0"/>
<evidence type="ECO:0000313" key="4">
    <source>
        <dbReference type="Proteomes" id="UP000241890"/>
    </source>
</evidence>
<organism evidence="3 4">
    <name type="scientific">Hondaea fermentalgiana</name>
    <dbReference type="NCBI Taxonomy" id="2315210"/>
    <lineage>
        <taxon>Eukaryota</taxon>
        <taxon>Sar</taxon>
        <taxon>Stramenopiles</taxon>
        <taxon>Bigyra</taxon>
        <taxon>Labyrinthulomycetes</taxon>
        <taxon>Thraustochytrida</taxon>
        <taxon>Thraustochytriidae</taxon>
        <taxon>Hondaea</taxon>
    </lineage>
</organism>
<evidence type="ECO:0000259" key="2">
    <source>
        <dbReference type="Pfam" id="PF00561"/>
    </source>
</evidence>
<dbReference type="GO" id="GO:0055088">
    <property type="term" value="P:lipid homeostasis"/>
    <property type="evidence" value="ECO:0007669"/>
    <property type="project" value="TreeGrafter"/>
</dbReference>
<dbReference type="EMBL" id="BEYU01000012">
    <property type="protein sequence ID" value="GBG25501.1"/>
    <property type="molecule type" value="Genomic_DNA"/>
</dbReference>
<keyword evidence="3" id="KW-0808">Transferase</keyword>
<dbReference type="GO" id="GO:0042171">
    <property type="term" value="F:lysophosphatidic acid acyltransferase activity"/>
    <property type="evidence" value="ECO:0007669"/>
    <property type="project" value="TreeGrafter"/>
</dbReference>
<dbReference type="SUPFAM" id="SSF53474">
    <property type="entry name" value="alpha/beta-Hydrolases"/>
    <property type="match status" value="1"/>
</dbReference>